<evidence type="ECO:0000313" key="2">
    <source>
        <dbReference type="EMBL" id="TMQ68309.1"/>
    </source>
</evidence>
<dbReference type="EMBL" id="VBPB01000391">
    <property type="protein sequence ID" value="TMQ68309.1"/>
    <property type="molecule type" value="Genomic_DNA"/>
</dbReference>
<organism evidence="2 3">
    <name type="scientific">Eiseniibacteriota bacterium</name>
    <dbReference type="NCBI Taxonomy" id="2212470"/>
    <lineage>
        <taxon>Bacteria</taxon>
        <taxon>Candidatus Eiseniibacteriota</taxon>
    </lineage>
</organism>
<dbReference type="AlphaFoldDB" id="A0A538TXR9"/>
<accession>A0A538TXR9</accession>
<keyword evidence="1" id="KW-1133">Transmembrane helix</keyword>
<keyword evidence="1" id="KW-0472">Membrane</keyword>
<feature type="transmembrane region" description="Helical" evidence="1">
    <location>
        <begin position="91"/>
        <end position="109"/>
    </location>
</feature>
<feature type="non-terminal residue" evidence="2">
    <location>
        <position position="111"/>
    </location>
</feature>
<reference evidence="2 3" key="1">
    <citation type="journal article" date="2019" name="Nat. Microbiol.">
        <title>Mediterranean grassland soil C-N compound turnover is dependent on rainfall and depth, and is mediated by genomically divergent microorganisms.</title>
        <authorList>
            <person name="Diamond S."/>
            <person name="Andeer P.F."/>
            <person name="Li Z."/>
            <person name="Crits-Christoph A."/>
            <person name="Burstein D."/>
            <person name="Anantharaman K."/>
            <person name="Lane K.R."/>
            <person name="Thomas B.C."/>
            <person name="Pan C."/>
            <person name="Northen T.R."/>
            <person name="Banfield J.F."/>
        </authorList>
    </citation>
    <scope>NUCLEOTIDE SEQUENCE [LARGE SCALE GENOMIC DNA]</scope>
    <source>
        <strain evidence="2">WS_11</strain>
    </source>
</reference>
<proteinExistence type="predicted"/>
<comment type="caution">
    <text evidence="2">The sequence shown here is derived from an EMBL/GenBank/DDBJ whole genome shotgun (WGS) entry which is preliminary data.</text>
</comment>
<dbReference type="Proteomes" id="UP000319771">
    <property type="component" value="Unassembled WGS sequence"/>
</dbReference>
<name>A0A538TXR9_UNCEI</name>
<sequence>MACGGLAAAWAVTYTLVSRLGGMSLPHAFEPTTMATPLLTRAAWAVWNSVRAGLSLAAAPGAWDGAILGAAMVVVVAAAIVVARRRGSSTLLPRLAWGAAWFLAASAALTE</sequence>
<feature type="transmembrane region" description="Helical" evidence="1">
    <location>
        <begin position="65"/>
        <end position="84"/>
    </location>
</feature>
<evidence type="ECO:0000313" key="3">
    <source>
        <dbReference type="Proteomes" id="UP000319771"/>
    </source>
</evidence>
<protein>
    <submittedName>
        <fullName evidence="2">Uncharacterized protein</fullName>
    </submittedName>
</protein>
<evidence type="ECO:0000256" key="1">
    <source>
        <dbReference type="SAM" id="Phobius"/>
    </source>
</evidence>
<gene>
    <name evidence="2" type="ORF">E6K81_16655</name>
</gene>
<keyword evidence="1" id="KW-0812">Transmembrane</keyword>